<feature type="domain" description="Spore protein YkvP/CgeB glycosyl transferase-like" evidence="1">
    <location>
        <begin position="244"/>
        <end position="368"/>
    </location>
</feature>
<gene>
    <name evidence="2" type="ORF">OD355_06615</name>
</gene>
<dbReference type="EC" id="2.4.-.-" evidence="2"/>
<dbReference type="Gene3D" id="3.40.50.2000">
    <property type="entry name" value="Glycogen Phosphorylase B"/>
    <property type="match status" value="1"/>
</dbReference>
<protein>
    <submittedName>
        <fullName evidence="2">Glycosyltransferase</fullName>
        <ecNumber evidence="2">2.4.-.-</ecNumber>
    </submittedName>
</protein>
<dbReference type="InterPro" id="IPR055259">
    <property type="entry name" value="YkvP/CgeB_Glyco_trans-like"/>
</dbReference>
<dbReference type="RefSeq" id="WP_263037670.1">
    <property type="nucleotide sequence ID" value="NZ_JAOTPL010000007.1"/>
</dbReference>
<keyword evidence="3" id="KW-1185">Reference proteome</keyword>
<organism evidence="2 3">
    <name type="scientific">Haoranjiania flava</name>
    <dbReference type="NCBI Taxonomy" id="1856322"/>
    <lineage>
        <taxon>Bacteria</taxon>
        <taxon>Pseudomonadati</taxon>
        <taxon>Bacteroidota</taxon>
        <taxon>Chitinophagia</taxon>
        <taxon>Chitinophagales</taxon>
        <taxon>Chitinophagaceae</taxon>
        <taxon>Haoranjiania</taxon>
    </lineage>
</organism>
<keyword evidence="2" id="KW-0328">Glycosyltransferase</keyword>
<dbReference type="GO" id="GO:0016757">
    <property type="term" value="F:glycosyltransferase activity"/>
    <property type="evidence" value="ECO:0007669"/>
    <property type="project" value="UniProtKB-KW"/>
</dbReference>
<dbReference type="Gene3D" id="3.40.50.11010">
    <property type="match status" value="1"/>
</dbReference>
<accession>A0AAE3LK99</accession>
<name>A0AAE3LK99_9BACT</name>
<sequence length="398" mass="45607">MLQNKVIFILSLMKFDGLASTNFTVAKYLARHNEVYYLEQPYTLKDYMMLDKKSEQYIARKEGMNLLSNGLLSKKVDGVNVVISYPVLPIAFLPKGRLYNSLLYINESLILHRIKRIIKEKNIKEYIFINSYNFHFPNIGKRLSPALSVYHCVDPIVGKYDSRHGVEAENKIVAGSDVVVCTSKSLFLEKKRINNNTYFVPNASDLVDTLQANKNFSIHKAVSHIPRPVAGYVGAIERRLDFDLLKKVTEENKHINFVFAGPVYTEHVPGWFFRQTNIYLIPPIPYSEVPDMIYSFDVCLIPFKKDNDSKSIFPLKLFEYLGLGKPVIVTDFNNDLKEYTADTVSYVHDVQSFSDALTEALYNSQSRLAERLEIAMKNTWKIRVDNISDIILQTLSAG</sequence>
<evidence type="ECO:0000259" key="1">
    <source>
        <dbReference type="Pfam" id="PF13524"/>
    </source>
</evidence>
<comment type="caution">
    <text evidence="2">The sequence shown here is derived from an EMBL/GenBank/DDBJ whole genome shotgun (WGS) entry which is preliminary data.</text>
</comment>
<keyword evidence="2" id="KW-0808">Transferase</keyword>
<dbReference type="EMBL" id="JAOTPL010000007">
    <property type="protein sequence ID" value="MCU7694184.1"/>
    <property type="molecule type" value="Genomic_DNA"/>
</dbReference>
<dbReference type="Proteomes" id="UP001209317">
    <property type="component" value="Unassembled WGS sequence"/>
</dbReference>
<dbReference type="SUPFAM" id="SSF53756">
    <property type="entry name" value="UDP-Glycosyltransferase/glycogen phosphorylase"/>
    <property type="match status" value="1"/>
</dbReference>
<dbReference type="Pfam" id="PF13524">
    <property type="entry name" value="Glyco_trans_1_2"/>
    <property type="match status" value="1"/>
</dbReference>
<evidence type="ECO:0000313" key="3">
    <source>
        <dbReference type="Proteomes" id="UP001209317"/>
    </source>
</evidence>
<dbReference type="AlphaFoldDB" id="A0AAE3LK99"/>
<evidence type="ECO:0000313" key="2">
    <source>
        <dbReference type="EMBL" id="MCU7694184.1"/>
    </source>
</evidence>
<reference evidence="2" key="1">
    <citation type="submission" date="2022-10" db="EMBL/GenBank/DDBJ databases">
        <authorList>
            <person name="Kim H.S."/>
            <person name="Kim J.-S."/>
            <person name="Suh M.K."/>
            <person name="Eom M.K."/>
            <person name="Lee J.-S."/>
        </authorList>
    </citation>
    <scope>NUCLEOTIDE SEQUENCE</scope>
    <source>
        <strain evidence="2">LIP-5</strain>
    </source>
</reference>
<proteinExistence type="predicted"/>